<accession>A0A1V4I1F4</accession>
<dbReference type="InterPro" id="IPR001173">
    <property type="entry name" value="Glyco_trans_2-like"/>
</dbReference>
<comment type="similarity">
    <text evidence="1">Belongs to the glycosyltransferase 2 family.</text>
</comment>
<dbReference type="Gene3D" id="3.90.550.10">
    <property type="entry name" value="Spore Coat Polysaccharide Biosynthesis Protein SpsA, Chain A"/>
    <property type="match status" value="1"/>
</dbReference>
<evidence type="ECO:0000256" key="2">
    <source>
        <dbReference type="ARBA" id="ARBA00022676"/>
    </source>
</evidence>
<comment type="caution">
    <text evidence="6">The sequence shown here is derived from an EMBL/GenBank/DDBJ whole genome shotgun (WGS) entry which is preliminary data.</text>
</comment>
<evidence type="ECO:0000256" key="4">
    <source>
        <dbReference type="SAM" id="MobiDB-lite"/>
    </source>
</evidence>
<keyword evidence="3 6" id="KW-0808">Transferase</keyword>
<dbReference type="PANTHER" id="PTHR43179">
    <property type="entry name" value="RHAMNOSYLTRANSFERASE WBBL"/>
    <property type="match status" value="1"/>
</dbReference>
<name>A0A1V4I1F4_NITVU</name>
<dbReference type="EMBL" id="MWPQ01000010">
    <property type="protein sequence ID" value="OPH84033.1"/>
    <property type="molecule type" value="Genomic_DNA"/>
</dbReference>
<dbReference type="STRING" id="29421.B2M20_03465"/>
<keyword evidence="2" id="KW-0328">Glycosyltransferase</keyword>
<evidence type="ECO:0000259" key="5">
    <source>
        <dbReference type="Pfam" id="PF00535"/>
    </source>
</evidence>
<feature type="region of interest" description="Disordered" evidence="4">
    <location>
        <begin position="221"/>
        <end position="240"/>
    </location>
</feature>
<evidence type="ECO:0000256" key="1">
    <source>
        <dbReference type="ARBA" id="ARBA00006739"/>
    </source>
</evidence>
<dbReference type="Proteomes" id="UP000189940">
    <property type="component" value="Unassembled WGS sequence"/>
</dbReference>
<organism evidence="6 7">
    <name type="scientific">Nitrobacter vulgaris</name>
    <dbReference type="NCBI Taxonomy" id="29421"/>
    <lineage>
        <taxon>Bacteria</taxon>
        <taxon>Pseudomonadati</taxon>
        <taxon>Pseudomonadota</taxon>
        <taxon>Alphaproteobacteria</taxon>
        <taxon>Hyphomicrobiales</taxon>
        <taxon>Nitrobacteraceae</taxon>
        <taxon>Nitrobacter</taxon>
    </lineage>
</organism>
<sequence length="812" mass="89336">MVLGPVTDNQDRAAYSSYVMLERMAAQALTAKDYFAAFKYADRRCRVDPSSAAHCFVLRAEANWRLERKEAAMADLAEALLVDPSDLAANRRMFAWATDDRRRTAAADLIGRDSNPAVLRLAIEELRQAGYRHWAAYSVFDNHVTGWIAWTTANAVEVSVGVENGALISQLEPDPFHPLASVDVQAAAFLVRRPTSRAPQTLTLTCDGEIFRVRRLAPNLSSPPDLPSQACRSTASRSDTSPPTVIVPVYRDVAATLDCFDSLIKARASNTTGKLSFRILAIDDTSPEPELRRYLSELAARGTIDLLVNESNLGFVGAINRALENVLAGDVVLLNSDTIVPPDFVERLADVARSTPDIGTVTPLSNNGDIFSFPVPNNVNPMQSYEGILEINRIASIANAGDVTDVPSGIGFCLYVTRDCLKAIGALSENFERGYLEDVDLCLRARGKGFRNVCAPSVYVGHHGSKSFQHEKRRLVLRNLEVLDQRFPDYRRECRAFEIADPLRPARAKLDRALTWPCQPSVLILGNRRRFAVAEERARHLGERGERAIFLSRERDVIHVRAADGSSPQAIQLNVGTETGATEAAAIITRLHPERVEVFEPNPLPQLIDLIRKLGLPIHPWLTAGTLSEAITSLPDETQLFVPGKNAQAFAKARWPERKIVLQDWPTRPLTVEPIHGASRSVAIVPSEPSPASFRLIRRLVDDLRRSIVVAGVTCDDERLMSCTNVFVTGRIAASEIGDVLAPHNPGWLLTDFDEPAFGHPLIETARRASIPVAYRDWSAGSVKPRKGDLAIPANADEEEFIDAVIAWAGLS</sequence>
<dbReference type="InterPro" id="IPR029044">
    <property type="entry name" value="Nucleotide-diphossugar_trans"/>
</dbReference>
<keyword evidence="7" id="KW-1185">Reference proteome</keyword>
<dbReference type="OrthoDB" id="9771846at2"/>
<protein>
    <submittedName>
        <fullName evidence="6">Glycosyl transferase</fullName>
    </submittedName>
</protein>
<proteinExistence type="inferred from homology"/>
<dbReference type="PANTHER" id="PTHR43179:SF12">
    <property type="entry name" value="GALACTOFURANOSYLTRANSFERASE GLFT2"/>
    <property type="match status" value="1"/>
</dbReference>
<feature type="domain" description="Glycosyltransferase 2-like" evidence="5">
    <location>
        <begin position="244"/>
        <end position="376"/>
    </location>
</feature>
<gene>
    <name evidence="6" type="ORF">B2M20_03465</name>
</gene>
<reference evidence="6 7" key="1">
    <citation type="submission" date="2017-02" db="EMBL/GenBank/DDBJ databases">
        <title>Genome sequence of the nitrite-oxidizing bacterium Nitrobacter vulgaris strain Ab1.</title>
        <authorList>
            <person name="Mellbye B.L."/>
            <person name="Davis E.W."/>
            <person name="Spieck E."/>
            <person name="Chang J.H."/>
            <person name="Bottomley P.J."/>
            <person name="Sayavedra-Soto L.A."/>
        </authorList>
    </citation>
    <scope>NUCLEOTIDE SEQUENCE [LARGE SCALE GENOMIC DNA]</scope>
    <source>
        <strain evidence="6 7">Ab1</strain>
    </source>
</reference>
<dbReference type="Pfam" id="PF00535">
    <property type="entry name" value="Glycos_transf_2"/>
    <property type="match status" value="1"/>
</dbReference>
<dbReference type="SUPFAM" id="SSF53448">
    <property type="entry name" value="Nucleotide-diphospho-sugar transferases"/>
    <property type="match status" value="1"/>
</dbReference>
<dbReference type="InterPro" id="IPR011990">
    <property type="entry name" value="TPR-like_helical_dom_sf"/>
</dbReference>
<dbReference type="SUPFAM" id="SSF48452">
    <property type="entry name" value="TPR-like"/>
    <property type="match status" value="1"/>
</dbReference>
<dbReference type="AlphaFoldDB" id="A0A1V4I1F4"/>
<feature type="compositionally biased region" description="Polar residues" evidence="4">
    <location>
        <begin position="230"/>
        <end position="240"/>
    </location>
</feature>
<dbReference type="RefSeq" id="WP_079445706.1">
    <property type="nucleotide sequence ID" value="NZ_MWPQ01000010.1"/>
</dbReference>
<dbReference type="GO" id="GO:0016757">
    <property type="term" value="F:glycosyltransferase activity"/>
    <property type="evidence" value="ECO:0007669"/>
    <property type="project" value="UniProtKB-KW"/>
</dbReference>
<evidence type="ECO:0000313" key="6">
    <source>
        <dbReference type="EMBL" id="OPH84033.1"/>
    </source>
</evidence>
<evidence type="ECO:0000256" key="3">
    <source>
        <dbReference type="ARBA" id="ARBA00022679"/>
    </source>
</evidence>
<evidence type="ECO:0000313" key="7">
    <source>
        <dbReference type="Proteomes" id="UP000189940"/>
    </source>
</evidence>